<organism evidence="2 3">
    <name type="scientific">Brassica rapa subsp. trilocularis</name>
    <dbReference type="NCBI Taxonomy" id="1813537"/>
    <lineage>
        <taxon>Eukaryota</taxon>
        <taxon>Viridiplantae</taxon>
        <taxon>Streptophyta</taxon>
        <taxon>Embryophyta</taxon>
        <taxon>Tracheophyta</taxon>
        <taxon>Spermatophyta</taxon>
        <taxon>Magnoliopsida</taxon>
        <taxon>eudicotyledons</taxon>
        <taxon>Gunneridae</taxon>
        <taxon>Pentapetalae</taxon>
        <taxon>rosids</taxon>
        <taxon>malvids</taxon>
        <taxon>Brassicales</taxon>
        <taxon>Brassicaceae</taxon>
        <taxon>Brassiceae</taxon>
        <taxon>Brassica</taxon>
    </lineage>
</organism>
<reference evidence="2 3" key="1">
    <citation type="submission" date="2021-03" db="EMBL/GenBank/DDBJ databases">
        <authorList>
            <person name="King G.J."/>
            <person name="Bancroft I."/>
            <person name="Baten A."/>
            <person name="Bloomfield J."/>
            <person name="Borpatragohain P."/>
            <person name="He Z."/>
            <person name="Irish N."/>
            <person name="Irwin J."/>
            <person name="Liu K."/>
            <person name="Mauleon R.P."/>
            <person name="Moore J."/>
            <person name="Morris R."/>
            <person name="Ostergaard L."/>
            <person name="Wang B."/>
            <person name="Wells R."/>
        </authorList>
    </citation>
    <scope>NUCLEOTIDE SEQUENCE [LARGE SCALE GENOMIC DNA]</scope>
    <source>
        <strain evidence="2">R-o-18</strain>
        <tissue evidence="2">Leaf</tissue>
    </source>
</reference>
<name>A0ABQ7M519_BRACM</name>
<evidence type="ECO:0000313" key="3">
    <source>
        <dbReference type="Proteomes" id="UP000823674"/>
    </source>
</evidence>
<sequence>MKTKPKSKNFRLQPPHSTINFISYLVEVIFVILNNSGSIGYPFRSGFGSDNTHNPKYQKTRSIRSGLVRIFGFDLFAQP</sequence>
<keyword evidence="1" id="KW-0812">Transmembrane</keyword>
<accession>A0ABQ7M519</accession>
<proteinExistence type="predicted"/>
<feature type="transmembrane region" description="Helical" evidence="1">
    <location>
        <begin position="21"/>
        <end position="43"/>
    </location>
</feature>
<comment type="caution">
    <text evidence="2">The sequence shown here is derived from an EMBL/GenBank/DDBJ whole genome shotgun (WGS) entry which is preliminary data.</text>
</comment>
<keyword evidence="1" id="KW-0472">Membrane</keyword>
<keyword evidence="1" id="KW-1133">Transmembrane helix</keyword>
<keyword evidence="3" id="KW-1185">Reference proteome</keyword>
<gene>
    <name evidence="2" type="primary">A06g507150.1_BraROA</name>
    <name evidence="2" type="ORF">IGI04_023856</name>
</gene>
<dbReference type="Proteomes" id="UP000823674">
    <property type="component" value="Chromosome A06"/>
</dbReference>
<evidence type="ECO:0000256" key="1">
    <source>
        <dbReference type="SAM" id="Phobius"/>
    </source>
</evidence>
<evidence type="ECO:0000313" key="2">
    <source>
        <dbReference type="EMBL" id="KAG5393893.1"/>
    </source>
</evidence>
<protein>
    <submittedName>
        <fullName evidence="2">Uncharacterized protein</fullName>
    </submittedName>
</protein>
<dbReference type="EMBL" id="JADBGQ010000006">
    <property type="protein sequence ID" value="KAG5393893.1"/>
    <property type="molecule type" value="Genomic_DNA"/>
</dbReference>